<dbReference type="Gene3D" id="3.30.390.50">
    <property type="entry name" value="CO dehydrogenase flavoprotein, C-terminal domain"/>
    <property type="match status" value="1"/>
</dbReference>
<dbReference type="InterPro" id="IPR016169">
    <property type="entry name" value="FAD-bd_PCMH_sub2"/>
</dbReference>
<dbReference type="InterPro" id="IPR016167">
    <property type="entry name" value="FAD-bd_PCMH_sub1"/>
</dbReference>
<evidence type="ECO:0000259" key="2">
    <source>
        <dbReference type="PROSITE" id="PS51387"/>
    </source>
</evidence>
<dbReference type="EMBL" id="MBTF01000007">
    <property type="protein sequence ID" value="OOQ60386.1"/>
    <property type="molecule type" value="Genomic_DNA"/>
</dbReference>
<reference evidence="3 4" key="1">
    <citation type="submission" date="2016-07" db="EMBL/GenBank/DDBJ databases">
        <title>Genomic analysis of zinc-resistant bacterium Mucilaginibacter pedocola TBZ30.</title>
        <authorList>
            <person name="Huang J."/>
            <person name="Tang J."/>
        </authorList>
    </citation>
    <scope>NUCLEOTIDE SEQUENCE [LARGE SCALE GENOMIC DNA]</scope>
    <source>
        <strain evidence="3 4">TBZ30</strain>
    </source>
</reference>
<dbReference type="Pfam" id="PF00941">
    <property type="entry name" value="FAD_binding_5"/>
    <property type="match status" value="1"/>
</dbReference>
<keyword evidence="1" id="KW-0285">Flavoprotein</keyword>
<dbReference type="InterPro" id="IPR016166">
    <property type="entry name" value="FAD-bd_PCMH"/>
</dbReference>
<dbReference type="InterPro" id="IPR036683">
    <property type="entry name" value="CO_DH_flav_C_dom_sf"/>
</dbReference>
<dbReference type="PANTHER" id="PTHR42659">
    <property type="entry name" value="XANTHINE DEHYDROGENASE SUBUNIT C-RELATED"/>
    <property type="match status" value="1"/>
</dbReference>
<organism evidence="3 4">
    <name type="scientific">Mucilaginibacter pedocola</name>
    <dbReference type="NCBI Taxonomy" id="1792845"/>
    <lineage>
        <taxon>Bacteria</taxon>
        <taxon>Pseudomonadati</taxon>
        <taxon>Bacteroidota</taxon>
        <taxon>Sphingobacteriia</taxon>
        <taxon>Sphingobacteriales</taxon>
        <taxon>Sphingobacteriaceae</taxon>
        <taxon>Mucilaginibacter</taxon>
    </lineage>
</organism>
<dbReference type="InterPro" id="IPR051312">
    <property type="entry name" value="Diverse_Substr_Oxidored"/>
</dbReference>
<sequence length="343" mass="36586">MRPFKYSNASGPAAAIKAVTANPTARYLGGGTNLVDLMKEDVMRPSELIEVTRLKFSAIEKKANGLSIGGTATNAVTANHGLVRENYPLLSMAILAGASAQIRNMATNAGNLNQRTRCTYFYDVNMPCNKREPGTGCGALHGINKNHAILGWSEKCVATYPSDMAVALAALNAVVHVEGANGAKRSIPFAEFHRLPGNHPEIDNNLKHGEFITSIELPPNHLADKSYYLKIRERSSYAFALVSVAAALEINGNKIKDVRIALGGVAHKPWRATIAEQLLMGKEATEANFKAAALAELKNAKPLGQNKYKVGLAAKAIVRALEGAMQGGTYGAMEAGSTTTNQN</sequence>
<accession>A0A1S9PHF4</accession>
<evidence type="ECO:0000313" key="3">
    <source>
        <dbReference type="EMBL" id="OOQ60386.1"/>
    </source>
</evidence>
<dbReference type="GO" id="GO:0071949">
    <property type="term" value="F:FAD binding"/>
    <property type="evidence" value="ECO:0007669"/>
    <property type="project" value="InterPro"/>
</dbReference>
<dbReference type="PANTHER" id="PTHR42659:SF1">
    <property type="entry name" value="OXIDOREDUCTASE"/>
    <property type="match status" value="1"/>
</dbReference>
<dbReference type="InterPro" id="IPR005107">
    <property type="entry name" value="CO_DH_flav_C"/>
</dbReference>
<proteinExistence type="predicted"/>
<dbReference type="Proteomes" id="UP000189739">
    <property type="component" value="Unassembled WGS sequence"/>
</dbReference>
<dbReference type="PROSITE" id="PS51387">
    <property type="entry name" value="FAD_PCMH"/>
    <property type="match status" value="1"/>
</dbReference>
<dbReference type="Gene3D" id="3.30.43.10">
    <property type="entry name" value="Uridine Diphospho-n-acetylenolpyruvylglucosamine Reductase, domain 2"/>
    <property type="match status" value="1"/>
</dbReference>
<evidence type="ECO:0000256" key="1">
    <source>
        <dbReference type="ARBA" id="ARBA00022827"/>
    </source>
</evidence>
<dbReference type="SUPFAM" id="SSF56176">
    <property type="entry name" value="FAD-binding/transporter-associated domain-like"/>
    <property type="match status" value="1"/>
</dbReference>
<name>A0A1S9PHF4_9SPHI</name>
<evidence type="ECO:0000313" key="4">
    <source>
        <dbReference type="Proteomes" id="UP000189739"/>
    </source>
</evidence>
<dbReference type="InterPro" id="IPR036318">
    <property type="entry name" value="FAD-bd_PCMH-like_sf"/>
</dbReference>
<dbReference type="SMART" id="SM01092">
    <property type="entry name" value="CO_deh_flav_C"/>
    <property type="match status" value="1"/>
</dbReference>
<dbReference type="AlphaFoldDB" id="A0A1S9PHF4"/>
<dbReference type="OrthoDB" id="9814706at2"/>
<dbReference type="Gene3D" id="3.30.465.10">
    <property type="match status" value="2"/>
</dbReference>
<keyword evidence="4" id="KW-1185">Reference proteome</keyword>
<dbReference type="STRING" id="1792845.BC343_25535"/>
<dbReference type="GO" id="GO:0016491">
    <property type="term" value="F:oxidoreductase activity"/>
    <property type="evidence" value="ECO:0007669"/>
    <property type="project" value="InterPro"/>
</dbReference>
<dbReference type="SUPFAM" id="SSF55447">
    <property type="entry name" value="CO dehydrogenase flavoprotein C-terminal domain-like"/>
    <property type="match status" value="1"/>
</dbReference>
<keyword evidence="1" id="KW-0274">FAD</keyword>
<protein>
    <submittedName>
        <fullName evidence="3">FAD-binding molybdopterin dehydrogenase</fullName>
    </submittedName>
</protein>
<dbReference type="InterPro" id="IPR002346">
    <property type="entry name" value="Mopterin_DH_FAD-bd"/>
</dbReference>
<feature type="domain" description="FAD-binding PCMH-type" evidence="2">
    <location>
        <begin position="1"/>
        <end position="222"/>
    </location>
</feature>
<dbReference type="Pfam" id="PF03450">
    <property type="entry name" value="CO_deh_flav_C"/>
    <property type="match status" value="1"/>
</dbReference>
<gene>
    <name evidence="3" type="ORF">BC343_25535</name>
</gene>
<comment type="caution">
    <text evidence="3">The sequence shown here is derived from an EMBL/GenBank/DDBJ whole genome shotgun (WGS) entry which is preliminary data.</text>
</comment>